<evidence type="ECO:0000313" key="2">
    <source>
        <dbReference type="Proteomes" id="UP001158986"/>
    </source>
</evidence>
<proteinExistence type="predicted"/>
<organism evidence="1 2">
    <name type="scientific">Peronospora belbahrii</name>
    <dbReference type="NCBI Taxonomy" id="622444"/>
    <lineage>
        <taxon>Eukaryota</taxon>
        <taxon>Sar</taxon>
        <taxon>Stramenopiles</taxon>
        <taxon>Oomycota</taxon>
        <taxon>Peronosporomycetes</taxon>
        <taxon>Peronosporales</taxon>
        <taxon>Peronosporaceae</taxon>
        <taxon>Peronospora</taxon>
    </lineage>
</organism>
<evidence type="ECO:0000313" key="1">
    <source>
        <dbReference type="EMBL" id="CAH0514518.1"/>
    </source>
</evidence>
<comment type="caution">
    <text evidence="1">The sequence shown here is derived from an EMBL/GenBank/DDBJ whole genome shotgun (WGS) entry which is preliminary data.</text>
</comment>
<keyword evidence="2" id="KW-1185">Reference proteome</keyword>
<gene>
    <name evidence="1" type="ORF">PBS001_LOCUS1267</name>
</gene>
<protein>
    <submittedName>
        <fullName evidence="1">Uncharacterized protein</fullName>
    </submittedName>
</protein>
<reference evidence="1 2" key="1">
    <citation type="submission" date="2021-11" db="EMBL/GenBank/DDBJ databases">
        <authorList>
            <person name="Islam A."/>
            <person name="Islam S."/>
            <person name="Flora M.S."/>
            <person name="Rahman M."/>
            <person name="Ziaur R.M."/>
            <person name="Epstein J.H."/>
            <person name="Hassan M."/>
            <person name="Klassen M."/>
            <person name="Woodard K."/>
            <person name="Webb A."/>
            <person name="Webby R.J."/>
            <person name="El Zowalaty M.E."/>
        </authorList>
    </citation>
    <scope>NUCLEOTIDE SEQUENCE [LARGE SCALE GENOMIC DNA]</scope>
    <source>
        <strain evidence="1">Pbs1</strain>
    </source>
</reference>
<sequence length="268" mass="30118">MRVSPDQLGCRLLRVRWQRYRDLACLVKKVQAFGKLITSGSSELPTVEDSGVQCGATLGEAADTFDFLHEDADVCVDTEVLSASETVAGTSMKTTAEDIEVRSEEKSSSRRDSFRSTWELPGLTRDLNLIQDYSLETDCKLLRFLSGERQYFYLESLTIGNSCSREVKRWLLTTHDIQILHRYLLKRANIGKEIVLCAERLRAIGNLAPPLPSLSSEFSLIGELGVFESSRHKEWSELQNKIVALHSLALVAHLLGKHYLARHVVGTH</sequence>
<name>A0ABN8CPY2_9STRA</name>
<dbReference type="EMBL" id="CAKLCB010000073">
    <property type="protein sequence ID" value="CAH0514518.1"/>
    <property type="molecule type" value="Genomic_DNA"/>
</dbReference>
<accession>A0ABN8CPY2</accession>
<dbReference type="Proteomes" id="UP001158986">
    <property type="component" value="Unassembled WGS sequence"/>
</dbReference>